<keyword evidence="2" id="KW-0067">ATP-binding</keyword>
<keyword evidence="5 6" id="KW-0009">Actin-binding</keyword>
<dbReference type="GO" id="GO:0005524">
    <property type="term" value="F:ATP binding"/>
    <property type="evidence" value="ECO:0007669"/>
    <property type="project" value="UniProtKB-KW"/>
</dbReference>
<comment type="similarity">
    <text evidence="6">Belongs to the TRAFAC class myosin-kinesin ATPase superfamily. Myosin family.</text>
</comment>
<dbReference type="Gene3D" id="3.40.850.10">
    <property type="entry name" value="Kinesin motor domain"/>
    <property type="match status" value="1"/>
</dbReference>
<evidence type="ECO:0000256" key="5">
    <source>
        <dbReference type="ARBA" id="ARBA00023203"/>
    </source>
</evidence>
<gene>
    <name evidence="9" type="primary">LOC113796132</name>
</gene>
<comment type="caution">
    <text evidence="6">Lacks conserved residue(s) required for the propagation of feature annotation.</text>
</comment>
<reference evidence="9" key="1">
    <citation type="submission" date="2025-08" db="UniProtKB">
        <authorList>
            <consortium name="RefSeq"/>
        </authorList>
    </citation>
    <scope>IDENTIFICATION</scope>
    <source>
        <strain evidence="9">Airmid</strain>
    </source>
</reference>
<dbReference type="Gene3D" id="1.20.58.530">
    <property type="match status" value="1"/>
</dbReference>
<dbReference type="Proteomes" id="UP000515146">
    <property type="component" value="Unplaced"/>
</dbReference>
<dbReference type="Pfam" id="PF00063">
    <property type="entry name" value="Myosin_head"/>
    <property type="match status" value="1"/>
</dbReference>
<dbReference type="PANTHER" id="PTHR13140:SF706">
    <property type="entry name" value="DILUTE CLASS UNCONVENTIONAL MYOSIN, ISOFORM C"/>
    <property type="match status" value="1"/>
</dbReference>
<dbReference type="GO" id="GO:0007015">
    <property type="term" value="P:actin filament organization"/>
    <property type="evidence" value="ECO:0007669"/>
    <property type="project" value="TreeGrafter"/>
</dbReference>
<dbReference type="GO" id="GO:0051015">
    <property type="term" value="F:actin filament binding"/>
    <property type="evidence" value="ECO:0007669"/>
    <property type="project" value="TreeGrafter"/>
</dbReference>
<keyword evidence="3 6" id="KW-0518">Myosin</keyword>
<protein>
    <submittedName>
        <fullName evidence="9">Myosin-51-like</fullName>
    </submittedName>
</protein>
<dbReference type="InterPro" id="IPR036961">
    <property type="entry name" value="Kinesin_motor_dom_sf"/>
</dbReference>
<feature type="domain" description="Myosin motor" evidence="7">
    <location>
        <begin position="1"/>
        <end position="183"/>
    </location>
</feature>
<dbReference type="Gene3D" id="1.20.120.720">
    <property type="entry name" value="Myosin VI head, motor domain, U50 subdomain"/>
    <property type="match status" value="1"/>
</dbReference>
<dbReference type="GO" id="GO:0000146">
    <property type="term" value="F:microfilament motor activity"/>
    <property type="evidence" value="ECO:0007669"/>
    <property type="project" value="TreeGrafter"/>
</dbReference>
<dbReference type="InParanoid" id="A0A6P6Y9W1"/>
<dbReference type="KEGG" id="dpte:113796132"/>
<dbReference type="PROSITE" id="PS51456">
    <property type="entry name" value="MYOSIN_MOTOR"/>
    <property type="match status" value="1"/>
</dbReference>
<dbReference type="PANTHER" id="PTHR13140">
    <property type="entry name" value="MYOSIN"/>
    <property type="match status" value="1"/>
</dbReference>
<evidence type="ECO:0000256" key="1">
    <source>
        <dbReference type="ARBA" id="ARBA00022741"/>
    </source>
</evidence>
<evidence type="ECO:0000313" key="9">
    <source>
        <dbReference type="RefSeq" id="XP_027202172.1"/>
    </source>
</evidence>
<name>A0A6P6Y9W1_DERPT</name>
<dbReference type="InterPro" id="IPR001609">
    <property type="entry name" value="Myosin_head_motor_dom-like"/>
</dbReference>
<dbReference type="AlphaFoldDB" id="A0A6P6Y9W1"/>
<keyword evidence="1" id="KW-0547">Nucleotide-binding</keyword>
<evidence type="ECO:0000256" key="2">
    <source>
        <dbReference type="ARBA" id="ARBA00022840"/>
    </source>
</evidence>
<dbReference type="GO" id="GO:0005737">
    <property type="term" value="C:cytoplasm"/>
    <property type="evidence" value="ECO:0007669"/>
    <property type="project" value="TreeGrafter"/>
</dbReference>
<dbReference type="SUPFAM" id="SSF52540">
    <property type="entry name" value="P-loop containing nucleoside triphosphate hydrolases"/>
    <property type="match status" value="1"/>
</dbReference>
<organism evidence="8 9">
    <name type="scientific">Dermatophagoides pteronyssinus</name>
    <name type="common">European house dust mite</name>
    <dbReference type="NCBI Taxonomy" id="6956"/>
    <lineage>
        <taxon>Eukaryota</taxon>
        <taxon>Metazoa</taxon>
        <taxon>Ecdysozoa</taxon>
        <taxon>Arthropoda</taxon>
        <taxon>Chelicerata</taxon>
        <taxon>Arachnida</taxon>
        <taxon>Acari</taxon>
        <taxon>Acariformes</taxon>
        <taxon>Sarcoptiformes</taxon>
        <taxon>Astigmata</taxon>
        <taxon>Psoroptidia</taxon>
        <taxon>Analgoidea</taxon>
        <taxon>Pyroglyphidae</taxon>
        <taxon>Dermatophagoidinae</taxon>
        <taxon>Dermatophagoides</taxon>
    </lineage>
</organism>
<dbReference type="InterPro" id="IPR027417">
    <property type="entry name" value="P-loop_NTPase"/>
</dbReference>
<keyword evidence="4" id="KW-0505">Motor protein</keyword>
<evidence type="ECO:0000259" key="7">
    <source>
        <dbReference type="PROSITE" id="PS51456"/>
    </source>
</evidence>
<dbReference type="GO" id="GO:0016020">
    <property type="term" value="C:membrane"/>
    <property type="evidence" value="ECO:0007669"/>
    <property type="project" value="TreeGrafter"/>
</dbReference>
<evidence type="ECO:0000256" key="4">
    <source>
        <dbReference type="ARBA" id="ARBA00023175"/>
    </source>
</evidence>
<sequence length="183" mass="21336">MTTKALFNMFAENRSQSIIINGESGSAYFIRDTLAQILYQYLFEFIVYKINKRFSSGNVTMNEYPFFGILDIFGFEIFTKNSLEQLCINYTNERLQDIFNEQVNRYEETLYLNENSRSKITAFLLSQTYVRMGLSTSPITKQSVEVLSRESRSLVLHKIKLEQYYEALNEVKTAGYFGSKTNT</sequence>
<evidence type="ECO:0000313" key="8">
    <source>
        <dbReference type="Proteomes" id="UP000515146"/>
    </source>
</evidence>
<dbReference type="OrthoDB" id="6108017at2759"/>
<keyword evidence="8" id="KW-1185">Reference proteome</keyword>
<evidence type="ECO:0000256" key="3">
    <source>
        <dbReference type="ARBA" id="ARBA00023123"/>
    </source>
</evidence>
<dbReference type="RefSeq" id="XP_027202172.1">
    <property type="nucleotide sequence ID" value="XM_027346371.1"/>
</dbReference>
<proteinExistence type="inferred from homology"/>
<evidence type="ECO:0000256" key="6">
    <source>
        <dbReference type="PROSITE-ProRule" id="PRU00782"/>
    </source>
</evidence>
<dbReference type="GO" id="GO:0016459">
    <property type="term" value="C:myosin complex"/>
    <property type="evidence" value="ECO:0007669"/>
    <property type="project" value="UniProtKB-KW"/>
</dbReference>
<accession>A0A6P6Y9W1</accession>